<dbReference type="EMBL" id="MT630658">
    <property type="protein sequence ID" value="QNO41714.1"/>
    <property type="molecule type" value="Genomic_DNA"/>
</dbReference>
<accession>A0A7G9Y130</accession>
<reference evidence="1" key="1">
    <citation type="submission" date="2020-06" db="EMBL/GenBank/DDBJ databases">
        <title>Unique genomic features of the anaerobic methanotrophic archaea.</title>
        <authorList>
            <person name="Chadwick G.L."/>
            <person name="Skennerton C.T."/>
            <person name="Laso-Perez R."/>
            <person name="Leu A.O."/>
            <person name="Speth D.R."/>
            <person name="Yu H."/>
            <person name="Morgan-Lang C."/>
            <person name="Hatzenpichler R."/>
            <person name="Goudeau D."/>
            <person name="Malmstrom R."/>
            <person name="Brazelton W.J."/>
            <person name="Woyke T."/>
            <person name="Hallam S.J."/>
            <person name="Tyson G.W."/>
            <person name="Wegener G."/>
            <person name="Boetius A."/>
            <person name="Orphan V."/>
        </authorList>
    </citation>
    <scope>NUCLEOTIDE SEQUENCE</scope>
</reference>
<organism evidence="1">
    <name type="scientific">Candidatus Methanogaster sp. ANME-2c ERB4</name>
    <dbReference type="NCBI Taxonomy" id="2759911"/>
    <lineage>
        <taxon>Archaea</taxon>
        <taxon>Methanobacteriati</taxon>
        <taxon>Methanobacteriota</taxon>
        <taxon>Stenosarchaea group</taxon>
        <taxon>Methanomicrobia</taxon>
        <taxon>Methanosarcinales</taxon>
        <taxon>ANME-2 cluster</taxon>
        <taxon>Candidatus Methanogasteraceae</taxon>
        <taxon>Candidatus Methanogaster</taxon>
    </lineage>
</organism>
<name>A0A7G9Y130_9EURY</name>
<evidence type="ECO:0000313" key="1">
    <source>
        <dbReference type="EMBL" id="QNO41714.1"/>
    </source>
</evidence>
<protein>
    <submittedName>
        <fullName evidence="1">Uncharacterized protein</fullName>
    </submittedName>
</protein>
<gene>
    <name evidence="1" type="ORF">NEBFCOPL_00015</name>
</gene>
<sequence length="77" mass="7884">MGSDVAAGNGLSLLIAGGGLVVCWLDCGRGWADGATDSCKTGAAIRGMEGITRCGKQRGYVSAVPPRNEFGGIRRKN</sequence>
<dbReference type="AlphaFoldDB" id="A0A7G9Y130"/>
<proteinExistence type="predicted"/>